<sequence length="70" mass="8019">MAEDIYSRKIVGWEVHERQNAEYASGLIRKGYLAEGIRRKGLVLQSSEISPIHTSWSAPFLVCCLRWLAQ</sequence>
<dbReference type="EMBL" id="CAADFV010000217">
    <property type="protein sequence ID" value="VFK69867.1"/>
    <property type="molecule type" value="Genomic_DNA"/>
</dbReference>
<dbReference type="EMBL" id="CAADFY010000236">
    <property type="protein sequence ID" value="VFK60961.1"/>
    <property type="molecule type" value="Genomic_DNA"/>
</dbReference>
<reference evidence="2" key="1">
    <citation type="submission" date="2019-02" db="EMBL/GenBank/DDBJ databases">
        <authorList>
            <person name="Gruber-Vodicka R. H."/>
            <person name="Seah K. B. B."/>
        </authorList>
    </citation>
    <scope>NUCLEOTIDE SEQUENCE</scope>
    <source>
        <strain evidence="2">BECK_BY2</strain>
        <strain evidence="1">BECK_BY3</strain>
    </source>
</reference>
<organism evidence="2">
    <name type="scientific">Candidatus Kentrum sp. TUN</name>
    <dbReference type="NCBI Taxonomy" id="2126343"/>
    <lineage>
        <taxon>Bacteria</taxon>
        <taxon>Pseudomonadati</taxon>
        <taxon>Pseudomonadota</taxon>
        <taxon>Gammaproteobacteria</taxon>
        <taxon>Candidatus Kentrum</taxon>
    </lineage>
</organism>
<proteinExistence type="predicted"/>
<gene>
    <name evidence="2" type="ORF">BECKTUN1418E_GA0071001_12175</name>
    <name evidence="1" type="ORF">BECKTUN1418F_GA0071002_12364</name>
</gene>
<dbReference type="SUPFAM" id="SSF53098">
    <property type="entry name" value="Ribonuclease H-like"/>
    <property type="match status" value="1"/>
</dbReference>
<dbReference type="AlphaFoldDB" id="A0A451AVE0"/>
<name>A0A451AVE0_9GAMM</name>
<protein>
    <submittedName>
        <fullName evidence="2">Uncharacterized protein</fullName>
    </submittedName>
</protein>
<evidence type="ECO:0000313" key="2">
    <source>
        <dbReference type="EMBL" id="VFK69867.1"/>
    </source>
</evidence>
<evidence type="ECO:0000313" key="1">
    <source>
        <dbReference type="EMBL" id="VFK60961.1"/>
    </source>
</evidence>
<accession>A0A451AVE0</accession>
<dbReference type="InterPro" id="IPR012337">
    <property type="entry name" value="RNaseH-like_sf"/>
</dbReference>